<protein>
    <submittedName>
        <fullName evidence="2">Nucleotide pyrophosphohydrolase</fullName>
    </submittedName>
</protein>
<accession>A0A940P7U6</accession>
<comment type="caution">
    <text evidence="2">The sequence shown here is derived from an EMBL/GenBank/DDBJ whole genome shotgun (WGS) entry which is preliminary data.</text>
</comment>
<feature type="domain" description="NTP pyrophosphohydrolase MazG-like" evidence="1">
    <location>
        <begin position="29"/>
        <end position="82"/>
    </location>
</feature>
<organism evidence="2 3">
    <name type="scientific">Vagococcus allomyrinae</name>
    <dbReference type="NCBI Taxonomy" id="2794353"/>
    <lineage>
        <taxon>Bacteria</taxon>
        <taxon>Bacillati</taxon>
        <taxon>Bacillota</taxon>
        <taxon>Bacilli</taxon>
        <taxon>Lactobacillales</taxon>
        <taxon>Enterococcaceae</taxon>
        <taxon>Vagococcus</taxon>
    </lineage>
</organism>
<dbReference type="RefSeq" id="WP_209530048.1">
    <property type="nucleotide sequence ID" value="NZ_JAEEGA010000011.1"/>
</dbReference>
<dbReference type="PANTHER" id="PTHR42702:SF1">
    <property type="entry name" value="REGULATORY PROTEIN FOR BETA-LACTAMASE"/>
    <property type="match status" value="1"/>
</dbReference>
<sequence length="111" mass="12489">MTELTIKDLQDYLFEKYRKGGTTTGFFMKLVEEVGEVAEAINHIDGRKLMAGDTSLEHELVDVLHYTIAIAAINNIDLAKAILEKDEIASIKYKQSPNLKEFIQVSNELTS</sequence>
<evidence type="ECO:0000313" key="3">
    <source>
        <dbReference type="Proteomes" id="UP000674938"/>
    </source>
</evidence>
<evidence type="ECO:0000313" key="2">
    <source>
        <dbReference type="EMBL" id="MBP1042665.1"/>
    </source>
</evidence>
<dbReference type="Pfam" id="PF03819">
    <property type="entry name" value="MazG"/>
    <property type="match status" value="1"/>
</dbReference>
<dbReference type="Gene3D" id="1.10.287.1080">
    <property type="entry name" value="MazG-like"/>
    <property type="match status" value="1"/>
</dbReference>
<keyword evidence="3" id="KW-1185">Reference proteome</keyword>
<dbReference type="InterPro" id="IPR004518">
    <property type="entry name" value="MazG-like_dom"/>
</dbReference>
<dbReference type="Proteomes" id="UP000674938">
    <property type="component" value="Unassembled WGS sequence"/>
</dbReference>
<evidence type="ECO:0000259" key="1">
    <source>
        <dbReference type="Pfam" id="PF03819"/>
    </source>
</evidence>
<dbReference type="SUPFAM" id="SSF101386">
    <property type="entry name" value="all-alpha NTP pyrophosphatases"/>
    <property type="match status" value="1"/>
</dbReference>
<gene>
    <name evidence="2" type="ORF">I6N95_16735</name>
</gene>
<dbReference type="EMBL" id="JAEEGA010000011">
    <property type="protein sequence ID" value="MBP1042665.1"/>
    <property type="molecule type" value="Genomic_DNA"/>
</dbReference>
<proteinExistence type="predicted"/>
<name>A0A940P7U6_9ENTE</name>
<dbReference type="AlphaFoldDB" id="A0A940P7U6"/>
<reference evidence="2" key="1">
    <citation type="submission" date="2020-12" db="EMBL/GenBank/DDBJ databases">
        <title>Vagococcus allomyrinae sp. nov. and Enterococcus lavae sp. nov., isolated from the larvae of Allomyrina dichotoma.</title>
        <authorList>
            <person name="Lee S.D."/>
        </authorList>
    </citation>
    <scope>NUCLEOTIDE SEQUENCE</scope>
    <source>
        <strain evidence="2">BWB3-3</strain>
    </source>
</reference>
<dbReference type="PANTHER" id="PTHR42702">
    <property type="entry name" value="NUCLEOTIDE PYROPHOSPHOHYDROLASE"/>
    <property type="match status" value="1"/>
</dbReference>